<comment type="caution">
    <text evidence="1">The sequence shown here is derived from an EMBL/GenBank/DDBJ whole genome shotgun (WGS) entry which is preliminary data.</text>
</comment>
<dbReference type="AlphaFoldDB" id="A0A8J3D954"/>
<reference evidence="1" key="1">
    <citation type="journal article" date="2014" name="Int. J. Syst. Evol. Microbiol.">
        <title>Complete genome sequence of Corynebacterium casei LMG S-19264T (=DSM 44701T), isolated from a smear-ripened cheese.</title>
        <authorList>
            <consortium name="US DOE Joint Genome Institute (JGI-PGF)"/>
            <person name="Walter F."/>
            <person name="Albersmeier A."/>
            <person name="Kalinowski J."/>
            <person name="Ruckert C."/>
        </authorList>
    </citation>
    <scope>NUCLEOTIDE SEQUENCE</scope>
    <source>
        <strain evidence="1">KCTC 12870</strain>
    </source>
</reference>
<keyword evidence="2" id="KW-1185">Reference proteome</keyword>
<gene>
    <name evidence="1" type="ORF">GCM10007047_01210</name>
</gene>
<accession>A0A8J3D954</accession>
<evidence type="ECO:0008006" key="3">
    <source>
        <dbReference type="Google" id="ProtNLM"/>
    </source>
</evidence>
<dbReference type="Proteomes" id="UP000642829">
    <property type="component" value="Unassembled WGS sequence"/>
</dbReference>
<reference evidence="1" key="2">
    <citation type="submission" date="2020-09" db="EMBL/GenBank/DDBJ databases">
        <authorList>
            <person name="Sun Q."/>
            <person name="Kim S."/>
        </authorList>
    </citation>
    <scope>NUCLEOTIDE SEQUENCE</scope>
    <source>
        <strain evidence="1">KCTC 12870</strain>
    </source>
</reference>
<dbReference type="EMBL" id="BMXG01000001">
    <property type="protein sequence ID" value="GHB90297.1"/>
    <property type="molecule type" value="Genomic_DNA"/>
</dbReference>
<sequence>MNLTNDEETSLRSIVHDMNGQLFLIRGHCEIAKRCDEAIQLEKSMSQIQCGTNELERLVHELRTHLGFPKI</sequence>
<name>A0A8J3D954_9BACT</name>
<protein>
    <recommendedName>
        <fullName evidence="3">Histidine kinase</fullName>
    </recommendedName>
</protein>
<evidence type="ECO:0000313" key="1">
    <source>
        <dbReference type="EMBL" id="GHB90297.1"/>
    </source>
</evidence>
<organism evidence="1 2">
    <name type="scientific">Cerasicoccus arenae</name>
    <dbReference type="NCBI Taxonomy" id="424488"/>
    <lineage>
        <taxon>Bacteria</taxon>
        <taxon>Pseudomonadati</taxon>
        <taxon>Verrucomicrobiota</taxon>
        <taxon>Opitutia</taxon>
        <taxon>Puniceicoccales</taxon>
        <taxon>Cerasicoccaceae</taxon>
        <taxon>Cerasicoccus</taxon>
    </lineage>
</organism>
<proteinExistence type="predicted"/>
<evidence type="ECO:0000313" key="2">
    <source>
        <dbReference type="Proteomes" id="UP000642829"/>
    </source>
</evidence>